<dbReference type="RefSeq" id="WP_006831452.1">
    <property type="nucleotide sequence ID" value="NZ_AJYB01000086.1"/>
</dbReference>
<sequence length="715" mass="78914">MAKPDFSKVKLDQLARASQPVQQQSPFTTNEGIDIKPIYTQQDIDFLEESMPGFAPNMRGPYPTMYVSRPWTVRQYAGFSTAEESNAFYRRNLAMGQKGLSVAFDLATHRGYDSDHERVVGDVGKAGVAIDSVEDMKILFDGIPLDQMSVSMTMNGAVVPIMAFFIVAAEEQGVLPDQLAGTIQNDILKEYMVRNTYIYPPAMSMQIIADIFKYTSDHMPKFNSISISGYHIQEAGATADLELAYTLADGLEYVRTGLAAGIDIDHFAPRLSFFWGIGMNYFMEVAKMRAGREIWAKMMKTFDPKNDKALALRTHSQTSGWSLTEQDPFNNVTRTLIEANAAAMGHTQSLHTNALDEAIALPTDFSARIARNTQLFLQEETMMTNVIDPWGGSYYVETLTKELMEKAWDLIEEVEELGGMAKAIETGLPKMRIEEAAAKKQAQIDSNEEVIIGVNRYRLDQEDPIDILNIDNTMVRKTQIERLDRMKAGRDNGKVAEALDALTEAAKSGENNILACAIEAARHRASLGEISDAIEKASGRHKAVIRSVSGVYSSNFSNQQEMEIVKEMTEDFIENEGRRPRILIAKMGQDGHDRGAKVIATAFADLGFDVDIGPLFQTPAETAQQAAENDVHVIGVSSLAAGHMTLVPDLKAELSKIGREDILIVVGGVIPAQDYEFLRNNGASAIFGPGTVIPVAAQKVIEEIYVRLGYEEVAD</sequence>
<feature type="region of interest" description="Disordered" evidence="9">
    <location>
        <begin position="14"/>
        <end position="33"/>
    </location>
</feature>
<dbReference type="eggNOG" id="COG1884">
    <property type="taxonomic scope" value="Bacteria"/>
</dbReference>
<dbReference type="SUPFAM" id="SSF52242">
    <property type="entry name" value="Cobalamin (vitamin B12)-binding domain"/>
    <property type="match status" value="1"/>
</dbReference>
<evidence type="ECO:0000256" key="2">
    <source>
        <dbReference type="ARBA" id="ARBA00008465"/>
    </source>
</evidence>
<evidence type="ECO:0000256" key="1">
    <source>
        <dbReference type="ARBA" id="ARBA00001922"/>
    </source>
</evidence>
<dbReference type="InterPro" id="IPR006099">
    <property type="entry name" value="MeMalonylCoA_mutase_a/b_cat"/>
</dbReference>
<keyword evidence="5" id="KW-0846">Cobalamin</keyword>
<name>A0A1C7DIA7_9BACL</name>
<dbReference type="InterPro" id="IPR016176">
    <property type="entry name" value="Cbl-dep_enz_cat"/>
</dbReference>
<evidence type="ECO:0000313" key="14">
    <source>
        <dbReference type="Proteomes" id="UP000092661"/>
    </source>
</evidence>
<dbReference type="GO" id="GO:0004494">
    <property type="term" value="F:methylmalonyl-CoA mutase activity"/>
    <property type="evidence" value="ECO:0007669"/>
    <property type="project" value="UniProtKB-EC"/>
</dbReference>
<dbReference type="KEGG" id="pana:BBH88_12910"/>
<reference evidence="11" key="3">
    <citation type="submission" date="2016-10" db="EMBL/GenBank/DDBJ databases">
        <authorList>
            <person name="See-Too W.S."/>
        </authorList>
    </citation>
    <scope>NUCLEOTIDE SEQUENCE</scope>
    <source>
        <strain evidence="11">DSM 14505</strain>
    </source>
</reference>
<dbReference type="Gene3D" id="3.40.50.280">
    <property type="entry name" value="Cobalamin-binding domain"/>
    <property type="match status" value="1"/>
</dbReference>
<dbReference type="FunFam" id="3.40.50.280:FF:000002">
    <property type="entry name" value="Methylmalonyl-CoA mutase, mitochondrial"/>
    <property type="match status" value="1"/>
</dbReference>
<evidence type="ECO:0000256" key="5">
    <source>
        <dbReference type="ARBA" id="ARBA00022628"/>
    </source>
</evidence>
<keyword evidence="6" id="KW-0479">Metal-binding</keyword>
<dbReference type="Pfam" id="PF02310">
    <property type="entry name" value="B12-binding"/>
    <property type="match status" value="1"/>
</dbReference>
<dbReference type="InterPro" id="IPR058549">
    <property type="entry name" value="MeMalonylCoA_mutase_a/b_site"/>
</dbReference>
<dbReference type="SUPFAM" id="SSF51703">
    <property type="entry name" value="Cobalamin (vitamin B12)-dependent enzymes"/>
    <property type="match status" value="1"/>
</dbReference>
<dbReference type="eggNOG" id="COG2185">
    <property type="taxonomic scope" value="Bacteria"/>
</dbReference>
<dbReference type="Proteomes" id="UP000092661">
    <property type="component" value="Chromosome"/>
</dbReference>
<dbReference type="PANTHER" id="PTHR48101:SF4">
    <property type="entry name" value="METHYLMALONYL-COA MUTASE, MITOCHONDRIAL"/>
    <property type="match status" value="1"/>
</dbReference>
<protein>
    <recommendedName>
        <fullName evidence="4">methylmalonyl-CoA mutase</fullName>
        <ecNumber evidence="4">5.4.99.2</ecNumber>
    </recommendedName>
</protein>
<comment type="subunit">
    <text evidence="3">Heterodimer of an alpha and a beta chain.</text>
</comment>
<proteinExistence type="inferred from homology"/>
<accession>A0A1C7DIA7</accession>
<dbReference type="PROSITE" id="PS00544">
    <property type="entry name" value="METMALONYL_COA_MUTASE"/>
    <property type="match status" value="1"/>
</dbReference>
<dbReference type="CDD" id="cd02071">
    <property type="entry name" value="MM_CoA_mut_B12_BD"/>
    <property type="match status" value="1"/>
</dbReference>
<dbReference type="CDD" id="cd03679">
    <property type="entry name" value="MM_CoA_mutase_alpha_like"/>
    <property type="match status" value="1"/>
</dbReference>
<dbReference type="NCBIfam" id="TIGR00641">
    <property type="entry name" value="acid_CoA_mut_N"/>
    <property type="match status" value="1"/>
</dbReference>
<feature type="domain" description="B12-binding" evidence="10">
    <location>
        <begin position="579"/>
        <end position="711"/>
    </location>
</feature>
<dbReference type="Gene3D" id="3.20.20.240">
    <property type="entry name" value="Methylmalonyl-CoA mutase"/>
    <property type="match status" value="1"/>
</dbReference>
<dbReference type="EMBL" id="CP016534">
    <property type="protein sequence ID" value="ANU11132.1"/>
    <property type="molecule type" value="Genomic_DNA"/>
</dbReference>
<evidence type="ECO:0000256" key="3">
    <source>
        <dbReference type="ARBA" id="ARBA00011870"/>
    </source>
</evidence>
<dbReference type="InterPro" id="IPR006098">
    <property type="entry name" value="MMCoA_mutase_a_cat"/>
</dbReference>
<dbReference type="NCBIfam" id="TIGR00640">
    <property type="entry name" value="acid_CoA_mut_C"/>
    <property type="match status" value="1"/>
</dbReference>
<dbReference type="Proteomes" id="UP000004725">
    <property type="component" value="Unassembled WGS sequence"/>
</dbReference>
<dbReference type="FunFam" id="3.20.20.240:FF:000001">
    <property type="entry name" value="Probable methylmalonyl-coa mutase"/>
    <property type="match status" value="1"/>
</dbReference>
<comment type="cofactor">
    <cofactor evidence="1">
        <name>adenosylcob(III)alamin</name>
        <dbReference type="ChEBI" id="CHEBI:18408"/>
    </cofactor>
</comment>
<dbReference type="AlphaFoldDB" id="A0A1C7DIA7"/>
<dbReference type="GO" id="GO:0019678">
    <property type="term" value="P:propionate metabolic process, methylmalonyl pathway"/>
    <property type="evidence" value="ECO:0007669"/>
    <property type="project" value="TreeGrafter"/>
</dbReference>
<evidence type="ECO:0000313" key="13">
    <source>
        <dbReference type="Proteomes" id="UP000004725"/>
    </source>
</evidence>
<dbReference type="NCBIfam" id="NF006944">
    <property type="entry name" value="PRK09426.1"/>
    <property type="match status" value="1"/>
</dbReference>
<organism evidence="12 13">
    <name type="scientific">Planococcus antarcticus DSM 14505</name>
    <dbReference type="NCBI Taxonomy" id="1185653"/>
    <lineage>
        <taxon>Bacteria</taxon>
        <taxon>Bacillati</taxon>
        <taxon>Bacillota</taxon>
        <taxon>Bacilli</taxon>
        <taxon>Bacillales</taxon>
        <taxon>Caryophanaceae</taxon>
        <taxon>Planococcus</taxon>
    </lineage>
</organism>
<keyword evidence="7" id="KW-0413">Isomerase</keyword>
<dbReference type="EC" id="5.4.99.2" evidence="4"/>
<evidence type="ECO:0000256" key="9">
    <source>
        <dbReference type="SAM" id="MobiDB-lite"/>
    </source>
</evidence>
<dbReference type="OrthoDB" id="9762378at2"/>
<gene>
    <name evidence="12" type="ORF">A1A1_17565</name>
    <name evidence="11" type="ORF">BBH88_12910</name>
</gene>
<feature type="compositionally biased region" description="Polar residues" evidence="9">
    <location>
        <begin position="19"/>
        <end position="31"/>
    </location>
</feature>
<keyword evidence="14" id="KW-1185">Reference proteome</keyword>
<dbReference type="Pfam" id="PF01642">
    <property type="entry name" value="MM_CoA_mutase"/>
    <property type="match status" value="1"/>
</dbReference>
<dbReference type="InterPro" id="IPR036724">
    <property type="entry name" value="Cobalamin-bd_sf"/>
</dbReference>
<evidence type="ECO:0000256" key="7">
    <source>
        <dbReference type="ARBA" id="ARBA00023235"/>
    </source>
</evidence>
<dbReference type="InterPro" id="IPR006159">
    <property type="entry name" value="Acid_CoA_mut_C"/>
</dbReference>
<reference evidence="14" key="2">
    <citation type="submission" date="2016-07" db="EMBL/GenBank/DDBJ databases">
        <authorList>
            <person name="See-Too W.S."/>
        </authorList>
    </citation>
    <scope>NUCLEOTIDE SEQUENCE [LARGE SCALE GENOMIC DNA]</scope>
    <source>
        <strain evidence="14">DSM 14505</strain>
    </source>
</reference>
<evidence type="ECO:0000313" key="11">
    <source>
        <dbReference type="EMBL" id="ANU11132.1"/>
    </source>
</evidence>
<evidence type="ECO:0000259" key="10">
    <source>
        <dbReference type="PROSITE" id="PS51332"/>
    </source>
</evidence>
<evidence type="ECO:0000256" key="8">
    <source>
        <dbReference type="ARBA" id="ARBA00023285"/>
    </source>
</evidence>
<dbReference type="EMBL" id="AJYB01000086">
    <property type="protein sequence ID" value="EIM05211.1"/>
    <property type="molecule type" value="Genomic_DNA"/>
</dbReference>
<dbReference type="PROSITE" id="PS51332">
    <property type="entry name" value="B12_BINDING"/>
    <property type="match status" value="1"/>
</dbReference>
<evidence type="ECO:0000256" key="4">
    <source>
        <dbReference type="ARBA" id="ARBA00012398"/>
    </source>
</evidence>
<dbReference type="GO" id="GO:0046872">
    <property type="term" value="F:metal ion binding"/>
    <property type="evidence" value="ECO:0007669"/>
    <property type="project" value="UniProtKB-KW"/>
</dbReference>
<reference evidence="12 13" key="1">
    <citation type="journal article" date="2012" name="J. Bacteriol.">
        <title>Genome Sequence of the Antarctic Psychrophile Bacterium Planococcus antarcticus DSM 14505.</title>
        <authorList>
            <person name="Margolles A."/>
            <person name="Gueimonde M."/>
            <person name="Sanchez B."/>
        </authorList>
    </citation>
    <scope>NUCLEOTIDE SEQUENCE [LARGE SCALE GENOMIC DNA]</scope>
    <source>
        <strain evidence="12 13">DSM 14505</strain>
    </source>
</reference>
<dbReference type="GO" id="GO:0031419">
    <property type="term" value="F:cobalamin binding"/>
    <property type="evidence" value="ECO:0007669"/>
    <property type="project" value="UniProtKB-KW"/>
</dbReference>
<evidence type="ECO:0000313" key="12">
    <source>
        <dbReference type="EMBL" id="EIM05211.1"/>
    </source>
</evidence>
<dbReference type="InterPro" id="IPR006158">
    <property type="entry name" value="Cobalamin-bd"/>
</dbReference>
<keyword evidence="8" id="KW-0170">Cobalt</keyword>
<dbReference type="GO" id="GO:0005737">
    <property type="term" value="C:cytoplasm"/>
    <property type="evidence" value="ECO:0007669"/>
    <property type="project" value="TreeGrafter"/>
</dbReference>
<dbReference type="PANTHER" id="PTHR48101">
    <property type="entry name" value="METHYLMALONYL-COA MUTASE, MITOCHONDRIAL-RELATED"/>
    <property type="match status" value="1"/>
</dbReference>
<comment type="similarity">
    <text evidence="2">Belongs to the methylmalonyl-CoA mutase family.</text>
</comment>
<evidence type="ECO:0000256" key="6">
    <source>
        <dbReference type="ARBA" id="ARBA00022723"/>
    </source>
</evidence>